<accession>A0ABT4VG17</accession>
<sequence length="293" mass="33196">MQTKPIRNPTQKLSLIFLLLFSIAYANTNIDSTNKLQTNSTLQKLFSKYDIKGTIIINMQGKLISNDTSRAKVRYMPASTFKIYHALIGLDLGIMRDSEDIFYHYDGKPVSLEAWRSDACLKSGMQISQVPAFKELARKIGREKMQSYLYKLHYGNEKIGKNIDDFWLDDSLQINALEQLELITSLSNLSLPVSKKAQQEVIKIKYTIYGKTGLSKWDNSGISWFVGFVEVASSTKGKIAGDTKFKGVSHKVRYTFAFNADSKSLEKYAKAHNLPQRAQIEFVKEYLGAIGFV</sequence>
<dbReference type="SUPFAM" id="SSF56601">
    <property type="entry name" value="beta-lactamase/transpeptidase-like"/>
    <property type="match status" value="1"/>
</dbReference>
<dbReference type="Gene3D" id="3.40.710.10">
    <property type="entry name" value="DD-peptidase/beta-lactamase superfamily"/>
    <property type="match status" value="1"/>
</dbReference>
<dbReference type="EMBL" id="JAQHXR010000007">
    <property type="protein sequence ID" value="MDA3969637.1"/>
    <property type="molecule type" value="Genomic_DNA"/>
</dbReference>
<dbReference type="Proteomes" id="UP001210261">
    <property type="component" value="Unassembled WGS sequence"/>
</dbReference>
<gene>
    <name evidence="3" type="ORF">PF021_08180</name>
</gene>
<keyword evidence="4" id="KW-1185">Reference proteome</keyword>
<organism evidence="3 4">
    <name type="scientific">Helicobacter ibis</name>
    <dbReference type="NCBI Taxonomy" id="2962633"/>
    <lineage>
        <taxon>Bacteria</taxon>
        <taxon>Pseudomonadati</taxon>
        <taxon>Campylobacterota</taxon>
        <taxon>Epsilonproteobacteria</taxon>
        <taxon>Campylobacterales</taxon>
        <taxon>Helicobacteraceae</taxon>
        <taxon>Helicobacter</taxon>
    </lineage>
</organism>
<evidence type="ECO:0000259" key="2">
    <source>
        <dbReference type="Pfam" id="PF00905"/>
    </source>
</evidence>
<dbReference type="InterPro" id="IPR012338">
    <property type="entry name" value="Beta-lactam/transpept-like"/>
</dbReference>
<protein>
    <submittedName>
        <fullName evidence="3">Penicillin-binding transpeptidase domain-containing protein</fullName>
    </submittedName>
</protein>
<feature type="signal peptide" evidence="1">
    <location>
        <begin position="1"/>
        <end position="26"/>
    </location>
</feature>
<feature type="chain" id="PRO_5046389737" evidence="1">
    <location>
        <begin position="27"/>
        <end position="293"/>
    </location>
</feature>
<evidence type="ECO:0000313" key="3">
    <source>
        <dbReference type="EMBL" id="MDA3969637.1"/>
    </source>
</evidence>
<dbReference type="InterPro" id="IPR001460">
    <property type="entry name" value="PCN-bd_Tpept"/>
</dbReference>
<evidence type="ECO:0000313" key="4">
    <source>
        <dbReference type="Proteomes" id="UP001210261"/>
    </source>
</evidence>
<name>A0ABT4VG17_9HELI</name>
<dbReference type="Pfam" id="PF00905">
    <property type="entry name" value="Transpeptidase"/>
    <property type="match status" value="1"/>
</dbReference>
<feature type="domain" description="Penicillin-binding protein transpeptidase" evidence="2">
    <location>
        <begin position="67"/>
        <end position="230"/>
    </location>
</feature>
<evidence type="ECO:0000256" key="1">
    <source>
        <dbReference type="SAM" id="SignalP"/>
    </source>
</evidence>
<proteinExistence type="predicted"/>
<comment type="caution">
    <text evidence="3">The sequence shown here is derived from an EMBL/GenBank/DDBJ whole genome shotgun (WGS) entry which is preliminary data.</text>
</comment>
<reference evidence="3 4" key="1">
    <citation type="submission" date="2023-01" db="EMBL/GenBank/DDBJ databases">
        <title>Description of Helicobacter ibis sp. nov. isolated from faecal droppings of black-faced ibis (Theristicus melanopis).</title>
        <authorList>
            <person name="Lopez-Cantillo M."/>
            <person name="Vidal-Veuthey B."/>
            <person name="Mella A."/>
            <person name="De La Haba R."/>
            <person name="Collado L."/>
        </authorList>
    </citation>
    <scope>NUCLEOTIDE SEQUENCE [LARGE SCALE GENOMIC DNA]</scope>
    <source>
        <strain evidence="3 4">A82</strain>
    </source>
</reference>
<keyword evidence="1" id="KW-0732">Signal</keyword>